<dbReference type="InterPro" id="IPR017596">
    <property type="entry name" value="PdhA/BkdA"/>
</dbReference>
<evidence type="ECO:0000256" key="4">
    <source>
        <dbReference type="ARBA" id="ARBA00014159"/>
    </source>
</evidence>
<dbReference type="Proteomes" id="UP000095743">
    <property type="component" value="Chromosome"/>
</dbReference>
<dbReference type="SUPFAM" id="SSF52518">
    <property type="entry name" value="Thiamin diphosphate-binding fold (THDP-binding)"/>
    <property type="match status" value="1"/>
</dbReference>
<dbReference type="InterPro" id="IPR050771">
    <property type="entry name" value="Alpha-ketoacid_DH_E1_comp"/>
</dbReference>
<evidence type="ECO:0000313" key="13">
    <source>
        <dbReference type="Proteomes" id="UP000095743"/>
    </source>
</evidence>
<name>A0A1D8GJF4_9FIRM</name>
<comment type="function">
    <text evidence="8 10">The pyruvate dehydrogenase complex catalyzes the overall conversion of pyruvate to acetyl-CoA and CO(2). It contains multiple copies of three enzymatic components: pyruvate dehydrogenase (E1), dihydrolipoamide acetyltransferase (E2) and lipoamide dehydrogenase (E3).</text>
</comment>
<dbReference type="OrthoDB" id="9766715at2"/>
<evidence type="ECO:0000256" key="9">
    <source>
        <dbReference type="ARBA" id="ARBA00051231"/>
    </source>
</evidence>
<dbReference type="InterPro" id="IPR029061">
    <property type="entry name" value="THDP-binding"/>
</dbReference>
<dbReference type="GO" id="GO:0004739">
    <property type="term" value="F:pyruvate dehydrogenase (acetyl-transferring) activity"/>
    <property type="evidence" value="ECO:0007669"/>
    <property type="project" value="UniProtKB-UniRule"/>
</dbReference>
<dbReference type="STRING" id="1424294.Gferi_16630"/>
<dbReference type="RefSeq" id="WP_069978452.1">
    <property type="nucleotide sequence ID" value="NZ_CP017269.1"/>
</dbReference>
<dbReference type="AlphaFoldDB" id="A0A1D8GJF4"/>
<dbReference type="GO" id="GO:0009083">
    <property type="term" value="P:branched-chain amino acid catabolic process"/>
    <property type="evidence" value="ECO:0007669"/>
    <property type="project" value="TreeGrafter"/>
</dbReference>
<feature type="domain" description="Dehydrogenase E1 component" evidence="11">
    <location>
        <begin position="42"/>
        <end position="325"/>
    </location>
</feature>
<dbReference type="NCBIfam" id="TIGR03181">
    <property type="entry name" value="PDH_E1_alph_x"/>
    <property type="match status" value="1"/>
</dbReference>
<evidence type="ECO:0000313" key="12">
    <source>
        <dbReference type="EMBL" id="AOT71039.1"/>
    </source>
</evidence>
<protein>
    <recommendedName>
        <fullName evidence="4 10">Pyruvate dehydrogenase E1 component subunit alpha</fullName>
        <ecNumber evidence="3 10">1.2.4.1</ecNumber>
    </recommendedName>
</protein>
<evidence type="ECO:0000256" key="1">
    <source>
        <dbReference type="ARBA" id="ARBA00001964"/>
    </source>
</evidence>
<keyword evidence="5 10" id="KW-0560">Oxidoreductase</keyword>
<gene>
    <name evidence="12" type="ORF">Gferi_16630</name>
</gene>
<evidence type="ECO:0000256" key="2">
    <source>
        <dbReference type="ARBA" id="ARBA00011870"/>
    </source>
</evidence>
<organism evidence="12 13">
    <name type="scientific">Geosporobacter ferrireducens</name>
    <dbReference type="NCBI Taxonomy" id="1424294"/>
    <lineage>
        <taxon>Bacteria</taxon>
        <taxon>Bacillati</taxon>
        <taxon>Bacillota</taxon>
        <taxon>Clostridia</taxon>
        <taxon>Peptostreptococcales</taxon>
        <taxon>Thermotaleaceae</taxon>
        <taxon>Geosporobacter</taxon>
    </lineage>
</organism>
<comment type="catalytic activity">
    <reaction evidence="9 10">
        <text>N(6)-[(R)-lipoyl]-L-lysyl-[protein] + pyruvate + H(+) = N(6)-[(R)-S(8)-acetyldihydrolipoyl]-L-lysyl-[protein] + CO2</text>
        <dbReference type="Rhea" id="RHEA:19189"/>
        <dbReference type="Rhea" id="RHEA-COMP:10474"/>
        <dbReference type="Rhea" id="RHEA-COMP:10478"/>
        <dbReference type="ChEBI" id="CHEBI:15361"/>
        <dbReference type="ChEBI" id="CHEBI:15378"/>
        <dbReference type="ChEBI" id="CHEBI:16526"/>
        <dbReference type="ChEBI" id="CHEBI:83099"/>
        <dbReference type="ChEBI" id="CHEBI:83111"/>
        <dbReference type="EC" id="1.2.4.1"/>
    </reaction>
</comment>
<evidence type="ECO:0000256" key="6">
    <source>
        <dbReference type="ARBA" id="ARBA00023052"/>
    </source>
</evidence>
<dbReference type="InterPro" id="IPR001017">
    <property type="entry name" value="DH_E1"/>
</dbReference>
<evidence type="ECO:0000259" key="11">
    <source>
        <dbReference type="Pfam" id="PF00676"/>
    </source>
</evidence>
<dbReference type="EMBL" id="CP017269">
    <property type="protein sequence ID" value="AOT71039.1"/>
    <property type="molecule type" value="Genomic_DNA"/>
</dbReference>
<dbReference type="Gene3D" id="3.40.50.970">
    <property type="match status" value="1"/>
</dbReference>
<evidence type="ECO:0000256" key="3">
    <source>
        <dbReference type="ARBA" id="ARBA00012281"/>
    </source>
</evidence>
<sequence>MLVDQYNPFEGKMLQILDQEGNITDEKLLPEIPDEELVRLFKIMLYTRVIDRKALMYQRQGRMLTYAPNEGQEACQIGSVYALEQRDWMAPAFRELGAWLTRGVDLKTLYLYWYGNEMGSKVSEEIRILPVSIPISSQLLHAVGLAYAAKVRGLDEVSIAYFGDGGTSEGDFHEALNLAGVYKTPTIFLCQNNQWSISVPKHFQTASETFAQKAYAYGFKGIKVDGNDIFAMYAATKEAVDRARKGEGPTLIEAYTYRLGAHTTSDDPTRYRDNTEVEAWREKDPVKRFRIYLEKRGLWDEEIEKAYVAEKEEEVEQVFADIEQNGGTAFDDVFMYQYAEMTPILKEQYAEWKAFFQERGML</sequence>
<accession>A0A1D8GJF4</accession>
<evidence type="ECO:0000256" key="8">
    <source>
        <dbReference type="ARBA" id="ARBA00025211"/>
    </source>
</evidence>
<evidence type="ECO:0000256" key="10">
    <source>
        <dbReference type="RuleBase" id="RU366007"/>
    </source>
</evidence>
<evidence type="ECO:0000256" key="7">
    <source>
        <dbReference type="ARBA" id="ARBA00023317"/>
    </source>
</evidence>
<reference evidence="12 13" key="1">
    <citation type="submission" date="2016-09" db="EMBL/GenBank/DDBJ databases">
        <title>Genomic analysis reveals versatility of anaerobic energy metabolism of Geosporobacter ferrireducens IRF9 of phylum Firmicutes.</title>
        <authorList>
            <person name="Kim S.-J."/>
        </authorList>
    </citation>
    <scope>NUCLEOTIDE SEQUENCE [LARGE SCALE GENOMIC DNA]</scope>
    <source>
        <strain evidence="12 13">IRF9</strain>
    </source>
</reference>
<keyword evidence="7 10" id="KW-0670">Pyruvate</keyword>
<dbReference type="PANTHER" id="PTHR43380">
    <property type="entry name" value="2-OXOISOVALERATE DEHYDROGENASE SUBUNIT ALPHA, MITOCHONDRIAL"/>
    <property type="match status" value="1"/>
</dbReference>
<dbReference type="Pfam" id="PF00676">
    <property type="entry name" value="E1_dh"/>
    <property type="match status" value="1"/>
</dbReference>
<dbReference type="PANTHER" id="PTHR43380:SF1">
    <property type="entry name" value="2-OXOISOVALERATE DEHYDROGENASE SUBUNIT ALPHA, MITOCHONDRIAL"/>
    <property type="match status" value="1"/>
</dbReference>
<comment type="cofactor">
    <cofactor evidence="1 10">
        <name>thiamine diphosphate</name>
        <dbReference type="ChEBI" id="CHEBI:58937"/>
    </cofactor>
</comment>
<dbReference type="CDD" id="cd02000">
    <property type="entry name" value="TPP_E1_PDC_ADC_BCADC"/>
    <property type="match status" value="1"/>
</dbReference>
<evidence type="ECO:0000256" key="5">
    <source>
        <dbReference type="ARBA" id="ARBA00023002"/>
    </source>
</evidence>
<proteinExistence type="predicted"/>
<keyword evidence="13" id="KW-1185">Reference proteome</keyword>
<dbReference type="KEGG" id="gfe:Gferi_16630"/>
<keyword evidence="6 10" id="KW-0786">Thiamine pyrophosphate</keyword>
<dbReference type="EC" id="1.2.4.1" evidence="3 10"/>
<comment type="subunit">
    <text evidence="2 10">Heterodimer of an alpha and a beta chain.</text>
</comment>